<comment type="caution">
    <text evidence="4">The sequence shown here is derived from an EMBL/GenBank/DDBJ whole genome shotgun (WGS) entry which is preliminary data.</text>
</comment>
<evidence type="ECO:0000313" key="5">
    <source>
        <dbReference type="Proteomes" id="UP000546642"/>
    </source>
</evidence>
<dbReference type="Proteomes" id="UP000546642">
    <property type="component" value="Unassembled WGS sequence"/>
</dbReference>
<keyword evidence="3" id="KW-0732">Signal</keyword>
<gene>
    <name evidence="4" type="ORF">HNR23_003728</name>
</gene>
<feature type="transmembrane region" description="Helical" evidence="2">
    <location>
        <begin position="332"/>
        <end position="355"/>
    </location>
</feature>
<feature type="chain" id="PRO_5039299443" evidence="3">
    <location>
        <begin position="28"/>
        <end position="369"/>
    </location>
</feature>
<keyword evidence="2" id="KW-1133">Transmembrane helix</keyword>
<name>A0A7W9YK60_9ACTN</name>
<sequence length="369" mass="37477">MTRTAAGFAVAAFVGLGGVFSAPLAVADDAAAKSEAKAEENGAESTPKENEGGSAEKSQDGASSEESGGESSDEKDKGEKKDEKQEGDAKDESSAPAEETPENIDSEPRTLDSDIEGELDLDFDFEDDYLAQKTYAYTCKAGDQTENAQIVWTLAHSGDAKTGDPYVWAGGIDDAPFYLVEEPIQKATISSVFDLGGPAAPQKSLTSTAVATGPADDINDIPADKWNFDGTSGTFTPLKPGKLTFTPGTITIKIEQASGTATTTCSPSKPAELASVQITGDDLSGQKGQDGDGDGQKGSDTDPAKKAEGAGTDDDPTKNAETAGSNLPVTGAALAGLVAAGAAALGGGGAAMYFARKKKAAAEAPGDEA</sequence>
<keyword evidence="2" id="KW-0812">Transmembrane</keyword>
<feature type="compositionally biased region" description="Basic and acidic residues" evidence="1">
    <location>
        <begin position="294"/>
        <end position="308"/>
    </location>
</feature>
<evidence type="ECO:0000313" key="4">
    <source>
        <dbReference type="EMBL" id="MBB6173668.1"/>
    </source>
</evidence>
<feature type="compositionally biased region" description="Basic and acidic residues" evidence="1">
    <location>
        <begin position="30"/>
        <end position="51"/>
    </location>
</feature>
<feature type="region of interest" description="Disordered" evidence="1">
    <location>
        <begin position="29"/>
        <end position="113"/>
    </location>
</feature>
<organism evidence="4 5">
    <name type="scientific">Nocardiopsis mwathae</name>
    <dbReference type="NCBI Taxonomy" id="1472723"/>
    <lineage>
        <taxon>Bacteria</taxon>
        <taxon>Bacillati</taxon>
        <taxon>Actinomycetota</taxon>
        <taxon>Actinomycetes</taxon>
        <taxon>Streptosporangiales</taxon>
        <taxon>Nocardiopsidaceae</taxon>
        <taxon>Nocardiopsis</taxon>
    </lineage>
</organism>
<dbReference type="AlphaFoldDB" id="A0A7W9YK60"/>
<protein>
    <submittedName>
        <fullName evidence="4">LPXTG-motif cell wall-anchored protein</fullName>
    </submittedName>
</protein>
<reference evidence="4 5" key="1">
    <citation type="submission" date="2020-08" db="EMBL/GenBank/DDBJ databases">
        <title>Sequencing the genomes of 1000 actinobacteria strains.</title>
        <authorList>
            <person name="Klenk H.-P."/>
        </authorList>
    </citation>
    <scope>NUCLEOTIDE SEQUENCE [LARGE SCALE GENOMIC DNA]</scope>
    <source>
        <strain evidence="4 5">DSM 46659</strain>
    </source>
</reference>
<dbReference type="RefSeq" id="WP_246421799.1">
    <property type="nucleotide sequence ID" value="NZ_JACHDS010000001.1"/>
</dbReference>
<feature type="region of interest" description="Disordered" evidence="1">
    <location>
        <begin position="281"/>
        <end position="325"/>
    </location>
</feature>
<proteinExistence type="predicted"/>
<keyword evidence="5" id="KW-1185">Reference proteome</keyword>
<evidence type="ECO:0000256" key="2">
    <source>
        <dbReference type="SAM" id="Phobius"/>
    </source>
</evidence>
<feature type="compositionally biased region" description="Basic and acidic residues" evidence="1">
    <location>
        <begin position="72"/>
        <end position="93"/>
    </location>
</feature>
<keyword evidence="2" id="KW-0472">Membrane</keyword>
<accession>A0A7W9YK60</accession>
<evidence type="ECO:0000256" key="1">
    <source>
        <dbReference type="SAM" id="MobiDB-lite"/>
    </source>
</evidence>
<dbReference type="EMBL" id="JACHDS010000001">
    <property type="protein sequence ID" value="MBB6173668.1"/>
    <property type="molecule type" value="Genomic_DNA"/>
</dbReference>
<feature type="signal peptide" evidence="3">
    <location>
        <begin position="1"/>
        <end position="27"/>
    </location>
</feature>
<evidence type="ECO:0000256" key="3">
    <source>
        <dbReference type="SAM" id="SignalP"/>
    </source>
</evidence>